<feature type="domain" description="CHASE" evidence="6">
    <location>
        <begin position="91"/>
        <end position="184"/>
    </location>
</feature>
<evidence type="ECO:0000256" key="4">
    <source>
        <dbReference type="ARBA" id="ARBA00023136"/>
    </source>
</evidence>
<reference evidence="8 9" key="2">
    <citation type="submission" date="2020-08" db="EMBL/GenBank/DDBJ databases">
        <title>Stappia taiwanensis sp. nov., isolated from a coastal thermal spring.</title>
        <authorList>
            <person name="Kampfer P."/>
        </authorList>
    </citation>
    <scope>NUCLEOTIDE SEQUENCE [LARGE SCALE GENOMIC DNA]</scope>
    <source>
        <strain evidence="8 9">DSM 23284</strain>
    </source>
</reference>
<dbReference type="RefSeq" id="WP_181761224.1">
    <property type="nucleotide sequence ID" value="NZ_BMCR01000007.1"/>
</dbReference>
<dbReference type="SUPFAM" id="SSF55073">
    <property type="entry name" value="Nucleotide cyclase"/>
    <property type="match status" value="1"/>
</dbReference>
<keyword evidence="9" id="KW-1185">Reference proteome</keyword>
<comment type="subcellular location">
    <subcellularLocation>
        <location evidence="1">Membrane</location>
    </subcellularLocation>
</comment>
<feature type="domain" description="GGDEF" evidence="7">
    <location>
        <begin position="309"/>
        <end position="435"/>
    </location>
</feature>
<dbReference type="InterPro" id="IPR029787">
    <property type="entry name" value="Nucleotide_cyclase"/>
</dbReference>
<dbReference type="GO" id="GO:0007165">
    <property type="term" value="P:signal transduction"/>
    <property type="evidence" value="ECO:0007669"/>
    <property type="project" value="UniProtKB-ARBA"/>
</dbReference>
<dbReference type="SMART" id="SM01079">
    <property type="entry name" value="CHASE"/>
    <property type="match status" value="1"/>
</dbReference>
<dbReference type="InterPro" id="IPR042240">
    <property type="entry name" value="CHASE_sf"/>
</dbReference>
<keyword evidence="3 5" id="KW-1133">Transmembrane helix</keyword>
<keyword evidence="2 5" id="KW-0812">Transmembrane</keyword>
<reference evidence="8 9" key="1">
    <citation type="submission" date="2020-07" db="EMBL/GenBank/DDBJ databases">
        <authorList>
            <person name="Li M."/>
        </authorList>
    </citation>
    <scope>NUCLEOTIDE SEQUENCE [LARGE SCALE GENOMIC DNA]</scope>
    <source>
        <strain evidence="8 9">DSM 23284</strain>
    </source>
</reference>
<evidence type="ECO:0000256" key="2">
    <source>
        <dbReference type="ARBA" id="ARBA00022692"/>
    </source>
</evidence>
<evidence type="ECO:0000256" key="1">
    <source>
        <dbReference type="ARBA" id="ARBA00004370"/>
    </source>
</evidence>
<dbReference type="Pfam" id="PF00990">
    <property type="entry name" value="GGDEF"/>
    <property type="match status" value="1"/>
</dbReference>
<organism evidence="8 9">
    <name type="scientific">Stappia taiwanensis</name>
    <dbReference type="NCBI Taxonomy" id="992267"/>
    <lineage>
        <taxon>Bacteria</taxon>
        <taxon>Pseudomonadati</taxon>
        <taxon>Pseudomonadota</taxon>
        <taxon>Alphaproteobacteria</taxon>
        <taxon>Hyphomicrobiales</taxon>
        <taxon>Stappiaceae</taxon>
        <taxon>Stappia</taxon>
    </lineage>
</organism>
<dbReference type="EMBL" id="JACEON010000015">
    <property type="protein sequence ID" value="MBA4613024.1"/>
    <property type="molecule type" value="Genomic_DNA"/>
</dbReference>
<evidence type="ECO:0000259" key="6">
    <source>
        <dbReference type="PROSITE" id="PS50839"/>
    </source>
</evidence>
<dbReference type="Gene3D" id="3.30.70.270">
    <property type="match status" value="1"/>
</dbReference>
<gene>
    <name evidence="8" type="ORF">H1W37_15285</name>
</gene>
<dbReference type="PANTHER" id="PTHR46663">
    <property type="entry name" value="DIGUANYLATE CYCLASE DGCT-RELATED"/>
    <property type="match status" value="1"/>
</dbReference>
<dbReference type="CDD" id="cd01949">
    <property type="entry name" value="GGDEF"/>
    <property type="match status" value="1"/>
</dbReference>
<sequence length="435" mass="46661">MLLGLGLTSYVVRLLEQNARESQQGESLARLSEVRARIEGELNGTLYIAQGLLGFVAVQSDLTDDQFRSFVSEITRVDQNIRIIALAPGNVVRFIHPLKGNEAVVGLDYSKSEQQWSGVRRAMQYLSPVVAGPVDLVQGGRALIARIPVLVPTGGGGHGLERGYWGMASIVIDSDRLFTRAGLQPEVDGHLFALRGVDGAGAQGGTILGDSALFEGDAVTLPVTLPDGSWQLASRPVGGWDGTSHEARVALAIGIVVSMVVAALSALVVSAQQRSRSMALHDPLTGLPNRRLLVGRMEQLADMSDRTGLGFQVFFVDLNGFKPINDTYGHAAGDAVLQEVGARLQRETRDVDTIARIGGDEFVVVVPGGISQTTVRAIVERLREAVCAPVQVGEHRIVIRASIGYAFYPDDAATIPELLELADQRMYRAKVEVPA</sequence>
<dbReference type="Proteomes" id="UP000559404">
    <property type="component" value="Unassembled WGS sequence"/>
</dbReference>
<dbReference type="PROSITE" id="PS50839">
    <property type="entry name" value="CHASE"/>
    <property type="match status" value="1"/>
</dbReference>
<evidence type="ECO:0000256" key="3">
    <source>
        <dbReference type="ARBA" id="ARBA00022989"/>
    </source>
</evidence>
<dbReference type="GO" id="GO:0016020">
    <property type="term" value="C:membrane"/>
    <property type="evidence" value="ECO:0007669"/>
    <property type="project" value="UniProtKB-SubCell"/>
</dbReference>
<dbReference type="InterPro" id="IPR006189">
    <property type="entry name" value="CHASE_dom"/>
</dbReference>
<evidence type="ECO:0000259" key="7">
    <source>
        <dbReference type="PROSITE" id="PS50887"/>
    </source>
</evidence>
<dbReference type="Pfam" id="PF03924">
    <property type="entry name" value="CHASE"/>
    <property type="match status" value="1"/>
</dbReference>
<dbReference type="AlphaFoldDB" id="A0A838Y1C6"/>
<accession>A0A838Y1C6</accession>
<comment type="caution">
    <text evidence="8">The sequence shown here is derived from an EMBL/GenBank/DDBJ whole genome shotgun (WGS) entry which is preliminary data.</text>
</comment>
<dbReference type="SMART" id="SM00267">
    <property type="entry name" value="GGDEF"/>
    <property type="match status" value="1"/>
</dbReference>
<dbReference type="GO" id="GO:0003824">
    <property type="term" value="F:catalytic activity"/>
    <property type="evidence" value="ECO:0007669"/>
    <property type="project" value="UniProtKB-ARBA"/>
</dbReference>
<dbReference type="InterPro" id="IPR052163">
    <property type="entry name" value="DGC-Regulatory_Protein"/>
</dbReference>
<dbReference type="Gene3D" id="3.30.450.350">
    <property type="entry name" value="CHASE domain"/>
    <property type="match status" value="1"/>
</dbReference>
<proteinExistence type="predicted"/>
<feature type="transmembrane region" description="Helical" evidence="5">
    <location>
        <begin position="249"/>
        <end position="269"/>
    </location>
</feature>
<name>A0A838Y1C6_9HYPH</name>
<keyword evidence="4 5" id="KW-0472">Membrane</keyword>
<evidence type="ECO:0000313" key="8">
    <source>
        <dbReference type="EMBL" id="MBA4613024.1"/>
    </source>
</evidence>
<dbReference type="NCBIfam" id="TIGR00254">
    <property type="entry name" value="GGDEF"/>
    <property type="match status" value="1"/>
</dbReference>
<evidence type="ECO:0000256" key="5">
    <source>
        <dbReference type="SAM" id="Phobius"/>
    </source>
</evidence>
<dbReference type="InterPro" id="IPR000160">
    <property type="entry name" value="GGDEF_dom"/>
</dbReference>
<evidence type="ECO:0000313" key="9">
    <source>
        <dbReference type="Proteomes" id="UP000559404"/>
    </source>
</evidence>
<dbReference type="PROSITE" id="PS50887">
    <property type="entry name" value="GGDEF"/>
    <property type="match status" value="1"/>
</dbReference>
<protein>
    <submittedName>
        <fullName evidence="8">Sensor domain-containing diguanylate cyclase</fullName>
    </submittedName>
</protein>
<dbReference type="PANTHER" id="PTHR46663:SF2">
    <property type="entry name" value="GGDEF DOMAIN-CONTAINING PROTEIN"/>
    <property type="match status" value="1"/>
</dbReference>
<dbReference type="InterPro" id="IPR043128">
    <property type="entry name" value="Rev_trsase/Diguanyl_cyclase"/>
</dbReference>